<dbReference type="Proteomes" id="UP000030206">
    <property type="component" value="Segment"/>
</dbReference>
<dbReference type="RefSeq" id="YP_009151196.1">
    <property type="nucleotide sequence ID" value="NC_027366.1"/>
</dbReference>
<keyword evidence="3" id="KW-1185">Reference proteome</keyword>
<organism evidence="2 3">
    <name type="scientific">Bacillus phage Mater</name>
    <dbReference type="NCBI Taxonomy" id="1540090"/>
    <lineage>
        <taxon>Viruses</taxon>
        <taxon>Duplodnaviria</taxon>
        <taxon>Heunggongvirae</taxon>
        <taxon>Uroviricota</taxon>
        <taxon>Caudoviricetes</taxon>
        <taxon>Herelleviridae</taxon>
        <taxon>Bastillevirinae</taxon>
        <taxon>Matervirus</taxon>
        <taxon>Matervirus mater</taxon>
    </lineage>
</organism>
<dbReference type="EMBL" id="KM236245">
    <property type="protein sequence ID" value="AIW03172.1"/>
    <property type="molecule type" value="Genomic_DNA"/>
</dbReference>
<dbReference type="RefSeq" id="YP_009150974.1">
    <property type="nucleotide sequence ID" value="NC_027366.1"/>
</dbReference>
<evidence type="ECO:0000313" key="3">
    <source>
        <dbReference type="Proteomes" id="UP000030206"/>
    </source>
</evidence>
<protein>
    <submittedName>
        <fullName evidence="2">Uncharacterized protein</fullName>
    </submittedName>
</protein>
<dbReference type="KEGG" id="vg:24607142"/>
<dbReference type="EMBL" id="KM236245">
    <property type="protein sequence ID" value="AIW03394.1"/>
    <property type="molecule type" value="Genomic_DNA"/>
</dbReference>
<evidence type="ECO:0000313" key="2">
    <source>
        <dbReference type="EMBL" id="AIW03394.1"/>
    </source>
</evidence>
<sequence length="104" mass="12105">MTNKYMVILPELNEQRVSEEPLFIVADFQDMEDAEIVTLPEARSKLRNMWVDTDEEDLEFDLNKFLEDINSMDVERLGAALEGVDYGLFITYSDYAETKKALEE</sequence>
<dbReference type="GeneID" id="24607142"/>
<evidence type="ECO:0000313" key="1">
    <source>
        <dbReference type="EMBL" id="AIW03172.1"/>
    </source>
</evidence>
<gene>
    <name evidence="1" type="ORF">CPT_Mater15</name>
    <name evidence="2" type="ORF">CPT_Mater237</name>
</gene>
<proteinExistence type="predicted"/>
<dbReference type="GeneID" id="24606914"/>
<reference evidence="2 3" key="1">
    <citation type="submission" date="2014-07" db="EMBL/GenBank/DDBJ databases">
        <title>Complete Genome of Bacillus megaterium Myophage Mater.</title>
        <authorList>
            <person name="Lancaster J.C."/>
            <person name="Hodde M.K."/>
            <person name="Hernandez A.C."/>
            <person name="Everett G.F.K."/>
        </authorList>
    </citation>
    <scope>NUCLEOTIDE SEQUENCE [LARGE SCALE GENOMIC DNA]</scope>
</reference>
<name>A0A0A0RP33_9CAUD</name>
<accession>A0A0A0RP33</accession>
<dbReference type="KEGG" id="vg:24606914"/>